<evidence type="ECO:0000256" key="1">
    <source>
        <dbReference type="PROSITE-ProRule" id="PRU00042"/>
    </source>
</evidence>
<dbReference type="HOGENOM" id="CLU_002678_42_21_1"/>
<feature type="domain" description="C2H2-type" evidence="2">
    <location>
        <begin position="46"/>
        <end position="73"/>
    </location>
</feature>
<keyword evidence="1" id="KW-0862">Zinc</keyword>
<feature type="non-terminal residue" evidence="3">
    <location>
        <position position="1"/>
    </location>
</feature>
<name>A0A0C9XGH3_9AGAR</name>
<dbReference type="PROSITE" id="PS00028">
    <property type="entry name" value="ZINC_FINGER_C2H2_1"/>
    <property type="match status" value="1"/>
</dbReference>
<dbReference type="Proteomes" id="UP000054477">
    <property type="component" value="Unassembled WGS sequence"/>
</dbReference>
<reference evidence="4" key="2">
    <citation type="submission" date="2015-01" db="EMBL/GenBank/DDBJ databases">
        <title>Evolutionary Origins and Diversification of the Mycorrhizal Mutualists.</title>
        <authorList>
            <consortium name="DOE Joint Genome Institute"/>
            <consortium name="Mycorrhizal Genomics Consortium"/>
            <person name="Kohler A."/>
            <person name="Kuo A."/>
            <person name="Nagy L.G."/>
            <person name="Floudas D."/>
            <person name="Copeland A."/>
            <person name="Barry K.W."/>
            <person name="Cichocki N."/>
            <person name="Veneault-Fourrey C."/>
            <person name="LaButti K."/>
            <person name="Lindquist E.A."/>
            <person name="Lipzen A."/>
            <person name="Lundell T."/>
            <person name="Morin E."/>
            <person name="Murat C."/>
            <person name="Riley R."/>
            <person name="Ohm R."/>
            <person name="Sun H."/>
            <person name="Tunlid A."/>
            <person name="Henrissat B."/>
            <person name="Grigoriev I.V."/>
            <person name="Hibbett D.S."/>
            <person name="Martin F."/>
        </authorList>
    </citation>
    <scope>NUCLEOTIDE SEQUENCE [LARGE SCALE GENOMIC DNA]</scope>
    <source>
        <strain evidence="4">LaAM-08-1</strain>
    </source>
</reference>
<evidence type="ECO:0000313" key="4">
    <source>
        <dbReference type="Proteomes" id="UP000054477"/>
    </source>
</evidence>
<dbReference type="Gene3D" id="3.30.160.60">
    <property type="entry name" value="Classic Zinc Finger"/>
    <property type="match status" value="1"/>
</dbReference>
<dbReference type="InterPro" id="IPR036236">
    <property type="entry name" value="Znf_C2H2_sf"/>
</dbReference>
<organism evidence="3 4">
    <name type="scientific">Laccaria amethystina LaAM-08-1</name>
    <dbReference type="NCBI Taxonomy" id="1095629"/>
    <lineage>
        <taxon>Eukaryota</taxon>
        <taxon>Fungi</taxon>
        <taxon>Dikarya</taxon>
        <taxon>Basidiomycota</taxon>
        <taxon>Agaricomycotina</taxon>
        <taxon>Agaricomycetes</taxon>
        <taxon>Agaricomycetidae</taxon>
        <taxon>Agaricales</taxon>
        <taxon>Agaricineae</taxon>
        <taxon>Hydnangiaceae</taxon>
        <taxon>Laccaria</taxon>
    </lineage>
</organism>
<dbReference type="GO" id="GO:0008270">
    <property type="term" value="F:zinc ion binding"/>
    <property type="evidence" value="ECO:0007669"/>
    <property type="project" value="UniProtKB-KW"/>
</dbReference>
<dbReference type="Pfam" id="PF00096">
    <property type="entry name" value="zf-C2H2"/>
    <property type="match status" value="1"/>
</dbReference>
<reference evidence="3 4" key="1">
    <citation type="submission" date="2014-04" db="EMBL/GenBank/DDBJ databases">
        <authorList>
            <consortium name="DOE Joint Genome Institute"/>
            <person name="Kuo A."/>
            <person name="Kohler A."/>
            <person name="Nagy L.G."/>
            <person name="Floudas D."/>
            <person name="Copeland A."/>
            <person name="Barry K.W."/>
            <person name="Cichocki N."/>
            <person name="Veneault-Fourrey C."/>
            <person name="LaButti K."/>
            <person name="Lindquist E.A."/>
            <person name="Lipzen A."/>
            <person name="Lundell T."/>
            <person name="Morin E."/>
            <person name="Murat C."/>
            <person name="Sun H."/>
            <person name="Tunlid A."/>
            <person name="Henrissat B."/>
            <person name="Grigoriev I.V."/>
            <person name="Hibbett D.S."/>
            <person name="Martin F."/>
            <person name="Nordberg H.P."/>
            <person name="Cantor M.N."/>
            <person name="Hua S.X."/>
        </authorList>
    </citation>
    <scope>NUCLEOTIDE SEQUENCE [LARGE SCALE GENOMIC DNA]</scope>
    <source>
        <strain evidence="3 4">LaAM-08-1</strain>
    </source>
</reference>
<keyword evidence="1" id="KW-0479">Metal-binding</keyword>
<sequence length="103" mass="11323">DEPGPSSPYNEVTDGVNNAETFRQIVASEELVAASNNRRKTGTGRFPCTLCPANFTANHNLRSHLDSHYGKKNHHCVPEGCGSSFATKSSLNRQRKKCKKGMM</sequence>
<keyword evidence="4" id="KW-1185">Reference proteome</keyword>
<proteinExistence type="predicted"/>
<evidence type="ECO:0000259" key="2">
    <source>
        <dbReference type="PROSITE" id="PS50157"/>
    </source>
</evidence>
<accession>A0A0C9XGH3</accession>
<dbReference type="EMBL" id="KN838620">
    <property type="protein sequence ID" value="KIK00704.1"/>
    <property type="molecule type" value="Genomic_DNA"/>
</dbReference>
<dbReference type="AlphaFoldDB" id="A0A0C9XGH3"/>
<gene>
    <name evidence="3" type="ORF">K443DRAFT_99867</name>
</gene>
<evidence type="ECO:0000313" key="3">
    <source>
        <dbReference type="EMBL" id="KIK00704.1"/>
    </source>
</evidence>
<dbReference type="SUPFAM" id="SSF57667">
    <property type="entry name" value="beta-beta-alpha zinc fingers"/>
    <property type="match status" value="1"/>
</dbReference>
<keyword evidence="1" id="KW-0863">Zinc-finger</keyword>
<dbReference type="OrthoDB" id="3437960at2759"/>
<dbReference type="PROSITE" id="PS50157">
    <property type="entry name" value="ZINC_FINGER_C2H2_2"/>
    <property type="match status" value="1"/>
</dbReference>
<protein>
    <recommendedName>
        <fullName evidence="2">C2H2-type domain-containing protein</fullName>
    </recommendedName>
</protein>
<dbReference type="InterPro" id="IPR013087">
    <property type="entry name" value="Znf_C2H2_type"/>
</dbReference>